<dbReference type="Gene3D" id="1.10.150.190">
    <property type="entry name" value="Translation initiation factor 2, subunit 1, domain 2"/>
    <property type="match status" value="1"/>
</dbReference>
<evidence type="ECO:0000256" key="1">
    <source>
        <dbReference type="ARBA" id="ARBA00022917"/>
    </source>
</evidence>
<keyword evidence="4" id="KW-1185">Reference proteome</keyword>
<keyword evidence="3" id="KW-0396">Initiation factor</keyword>
<feature type="non-terminal residue" evidence="3">
    <location>
        <position position="193"/>
    </location>
</feature>
<reference evidence="3 4" key="1">
    <citation type="journal article" date="2018" name="New Phytol.">
        <title>Phylogenomics of Endogonaceae and evolution of mycorrhizas within Mucoromycota.</title>
        <authorList>
            <person name="Chang Y."/>
            <person name="Desiro A."/>
            <person name="Na H."/>
            <person name="Sandor L."/>
            <person name="Lipzen A."/>
            <person name="Clum A."/>
            <person name="Barry K."/>
            <person name="Grigoriev I.V."/>
            <person name="Martin F.M."/>
            <person name="Stajich J.E."/>
            <person name="Smith M.E."/>
            <person name="Bonito G."/>
            <person name="Spatafora J.W."/>
        </authorList>
    </citation>
    <scope>NUCLEOTIDE SEQUENCE [LARGE SCALE GENOMIC DNA]</scope>
    <source>
        <strain evidence="3 4">AD002</strain>
    </source>
</reference>
<dbReference type="Gene3D" id="3.30.70.1130">
    <property type="entry name" value="EIF_2_alpha"/>
    <property type="match status" value="1"/>
</dbReference>
<dbReference type="PANTHER" id="PTHR10602:SF0">
    <property type="entry name" value="EUKARYOTIC TRANSLATION INITIATION FACTOR 2 SUBUNIT 1"/>
    <property type="match status" value="1"/>
</dbReference>
<name>A0A433QE72_9FUNG</name>
<dbReference type="GO" id="GO:0033290">
    <property type="term" value="C:eukaryotic 48S preinitiation complex"/>
    <property type="evidence" value="ECO:0007669"/>
    <property type="project" value="TreeGrafter"/>
</dbReference>
<feature type="compositionally biased region" description="Polar residues" evidence="2">
    <location>
        <begin position="1"/>
        <end position="17"/>
    </location>
</feature>
<dbReference type="Proteomes" id="UP000274822">
    <property type="component" value="Unassembled WGS sequence"/>
</dbReference>
<organism evidence="3 4">
    <name type="scientific">Jimgerdemannia flammicorona</name>
    <dbReference type="NCBI Taxonomy" id="994334"/>
    <lineage>
        <taxon>Eukaryota</taxon>
        <taxon>Fungi</taxon>
        <taxon>Fungi incertae sedis</taxon>
        <taxon>Mucoromycota</taxon>
        <taxon>Mucoromycotina</taxon>
        <taxon>Endogonomycetes</taxon>
        <taxon>Endogonales</taxon>
        <taxon>Endogonaceae</taxon>
        <taxon>Jimgerdemannia</taxon>
    </lineage>
</organism>
<evidence type="ECO:0000313" key="3">
    <source>
        <dbReference type="EMBL" id="RUS28062.1"/>
    </source>
</evidence>
<dbReference type="SUPFAM" id="SSF116742">
    <property type="entry name" value="eIF2alpha middle domain-like"/>
    <property type="match status" value="1"/>
</dbReference>
<feature type="region of interest" description="Disordered" evidence="2">
    <location>
        <begin position="1"/>
        <end position="21"/>
    </location>
</feature>
<proteinExistence type="predicted"/>
<dbReference type="EMBL" id="RBNJ01007283">
    <property type="protein sequence ID" value="RUS28062.1"/>
    <property type="molecule type" value="Genomic_DNA"/>
</dbReference>
<sequence length="193" mass="22751">MTLASNQALPPHSTSRSGYIDLSKRRVSPEEVAKCEEKYNKSKAVHSILRHVAEKHDMELVKLYETIGWPLYRKYRHAYDAFKVAITMGLCEMKTWDEVTRKGEARDSTYRSYQKVREELLNNIKRRMTPQPVKIRARFDAMERALNEIKNTLEQYRWSRFKIEKEAKLVSETDDRDFAALMAKAEKENEMVS</sequence>
<dbReference type="InterPro" id="IPR024054">
    <property type="entry name" value="TIF2_asu_middle_sf"/>
</dbReference>
<evidence type="ECO:0000313" key="4">
    <source>
        <dbReference type="Proteomes" id="UP000274822"/>
    </source>
</evidence>
<dbReference type="GO" id="GO:0003723">
    <property type="term" value="F:RNA binding"/>
    <property type="evidence" value="ECO:0007669"/>
    <property type="project" value="InterPro"/>
</dbReference>
<dbReference type="Pfam" id="PF07541">
    <property type="entry name" value="EIF_2_alpha"/>
    <property type="match status" value="1"/>
</dbReference>
<keyword evidence="1" id="KW-0648">Protein biosynthesis</keyword>
<dbReference type="GO" id="GO:0043022">
    <property type="term" value="F:ribosome binding"/>
    <property type="evidence" value="ECO:0007669"/>
    <property type="project" value="TreeGrafter"/>
</dbReference>
<dbReference type="InterPro" id="IPR024055">
    <property type="entry name" value="TIF2_asu_C"/>
</dbReference>
<protein>
    <submittedName>
        <fullName evidence="3">Translation initiation factor 2</fullName>
    </submittedName>
</protein>
<accession>A0A433QE72</accession>
<dbReference type="GO" id="GO:0003743">
    <property type="term" value="F:translation initiation factor activity"/>
    <property type="evidence" value="ECO:0007669"/>
    <property type="project" value="UniProtKB-KW"/>
</dbReference>
<comment type="caution">
    <text evidence="3">The sequence shown here is derived from an EMBL/GenBank/DDBJ whole genome shotgun (WGS) entry which is preliminary data.</text>
</comment>
<dbReference type="InterPro" id="IPR011488">
    <property type="entry name" value="TIF_2_asu"/>
</dbReference>
<dbReference type="GO" id="GO:0005850">
    <property type="term" value="C:eukaryotic translation initiation factor 2 complex"/>
    <property type="evidence" value="ECO:0007669"/>
    <property type="project" value="TreeGrafter"/>
</dbReference>
<dbReference type="PANTHER" id="PTHR10602">
    <property type="entry name" value="EUKARYOTIC TRANSLATION INITIATION FACTOR 2 SUBUNIT 1"/>
    <property type="match status" value="1"/>
</dbReference>
<evidence type="ECO:0000256" key="2">
    <source>
        <dbReference type="SAM" id="MobiDB-lite"/>
    </source>
</evidence>
<gene>
    <name evidence="3" type="ORF">BC938DRAFT_482382</name>
</gene>
<dbReference type="AlphaFoldDB" id="A0A433QE72"/>